<evidence type="ECO:0000259" key="1">
    <source>
        <dbReference type="Pfam" id="PF13395"/>
    </source>
</evidence>
<accession>A0A4Q0P5R5</accession>
<evidence type="ECO:0000313" key="3">
    <source>
        <dbReference type="Proteomes" id="UP000289859"/>
    </source>
</evidence>
<dbReference type="GO" id="GO:0004519">
    <property type="term" value="F:endonuclease activity"/>
    <property type="evidence" value="ECO:0007669"/>
    <property type="project" value="UniProtKB-KW"/>
</dbReference>
<dbReference type="EMBL" id="QOVK01000007">
    <property type="protein sequence ID" value="RXG21725.1"/>
    <property type="molecule type" value="Genomic_DNA"/>
</dbReference>
<feature type="domain" description="HNH nuclease" evidence="1">
    <location>
        <begin position="34"/>
        <end position="79"/>
    </location>
</feature>
<dbReference type="Gene3D" id="1.10.30.50">
    <property type="match status" value="1"/>
</dbReference>
<protein>
    <submittedName>
        <fullName evidence="2">HNH endonuclease</fullName>
    </submittedName>
</protein>
<keyword evidence="2" id="KW-0378">Hydrolase</keyword>
<dbReference type="Pfam" id="PF13395">
    <property type="entry name" value="HNH_4"/>
    <property type="match status" value="1"/>
</dbReference>
<dbReference type="AlphaFoldDB" id="A0A4Q0P5R5"/>
<comment type="caution">
    <text evidence="2">The sequence shown here is derived from an EMBL/GenBank/DDBJ whole genome shotgun (WGS) entry which is preliminary data.</text>
</comment>
<gene>
    <name evidence="2" type="ORF">DSM02_1970</name>
</gene>
<keyword evidence="2" id="KW-0255">Endonuclease</keyword>
<organism evidence="2 3">
    <name type="scientific">Leeuwenhoekiella polynyae</name>
    <dbReference type="NCBI Taxonomy" id="1550906"/>
    <lineage>
        <taxon>Bacteria</taxon>
        <taxon>Pseudomonadati</taxon>
        <taxon>Bacteroidota</taxon>
        <taxon>Flavobacteriia</taxon>
        <taxon>Flavobacteriales</taxon>
        <taxon>Flavobacteriaceae</taxon>
        <taxon>Leeuwenhoekiella</taxon>
    </lineage>
</organism>
<sequence length="155" mass="18110">MLNEVLKSPITARHIAESKKLYQDILDTQGQVHCVWTGKKISNYAIDHVIPFSVWKNNDLWNLLPATAKINAQKRDKIPAPDLIEHQRGHILEYWEILHKHQQQRFEKEIQVALLGNHTFDSWKSQGITQLQNSCNYLIETRGFEAWDVRKNQSA</sequence>
<evidence type="ECO:0000313" key="2">
    <source>
        <dbReference type="EMBL" id="RXG21725.1"/>
    </source>
</evidence>
<keyword evidence="2" id="KW-0540">Nuclease</keyword>
<dbReference type="RefSeq" id="WP_164918281.1">
    <property type="nucleotide sequence ID" value="NZ_JBHUOO010000004.1"/>
</dbReference>
<proteinExistence type="predicted"/>
<dbReference type="InterPro" id="IPR003615">
    <property type="entry name" value="HNH_nuc"/>
</dbReference>
<keyword evidence="3" id="KW-1185">Reference proteome</keyword>
<dbReference type="Proteomes" id="UP000289859">
    <property type="component" value="Unassembled WGS sequence"/>
</dbReference>
<name>A0A4Q0P5R5_9FLAO</name>
<reference evidence="2 3" key="1">
    <citation type="submission" date="2018-07" db="EMBL/GenBank/DDBJ databases">
        <title>Leeuwenhoekiella genomics.</title>
        <authorList>
            <person name="Tahon G."/>
            <person name="Willems A."/>
        </authorList>
    </citation>
    <scope>NUCLEOTIDE SEQUENCE [LARGE SCALE GENOMIC DNA]</scope>
    <source>
        <strain evidence="2 3">LMG 29608</strain>
    </source>
</reference>